<gene>
    <name evidence="2" type="ORF">LSUE1_G010292</name>
</gene>
<evidence type="ECO:0000259" key="1">
    <source>
        <dbReference type="Pfam" id="PF03061"/>
    </source>
</evidence>
<dbReference type="PANTHER" id="PTHR47260">
    <property type="entry name" value="UPF0644 PROTEIN PB2B4.06"/>
    <property type="match status" value="1"/>
</dbReference>
<evidence type="ECO:0000313" key="2">
    <source>
        <dbReference type="EMBL" id="TVY55583.1"/>
    </source>
</evidence>
<dbReference type="AlphaFoldDB" id="A0A8T9BW27"/>
<name>A0A8T9BW27_9HELO</name>
<dbReference type="InterPro" id="IPR006683">
    <property type="entry name" value="Thioestr_dom"/>
</dbReference>
<reference evidence="2 3" key="1">
    <citation type="submission" date="2018-05" db="EMBL/GenBank/DDBJ databases">
        <title>Genome sequencing and assembly of the regulated plant pathogen Lachnellula willkommii and related sister species for the development of diagnostic species identification markers.</title>
        <authorList>
            <person name="Giroux E."/>
            <person name="Bilodeau G."/>
        </authorList>
    </citation>
    <scope>NUCLEOTIDE SEQUENCE [LARGE SCALE GENOMIC DNA]</scope>
    <source>
        <strain evidence="2 3">CBS 268.59</strain>
    </source>
</reference>
<protein>
    <recommendedName>
        <fullName evidence="1">Thioesterase domain-containing protein</fullName>
    </recommendedName>
</protein>
<dbReference type="InterPro" id="IPR029069">
    <property type="entry name" value="HotDog_dom_sf"/>
</dbReference>
<comment type="caution">
    <text evidence="2">The sequence shown here is derived from an EMBL/GenBank/DDBJ whole genome shotgun (WGS) entry which is preliminary data.</text>
</comment>
<accession>A0A8T9BW27</accession>
<dbReference type="EMBL" id="QGMK01002859">
    <property type="protein sequence ID" value="TVY55583.1"/>
    <property type="molecule type" value="Genomic_DNA"/>
</dbReference>
<feature type="domain" description="Thioesterase" evidence="1">
    <location>
        <begin position="94"/>
        <end position="148"/>
    </location>
</feature>
<keyword evidence="3" id="KW-1185">Reference proteome</keyword>
<dbReference type="Pfam" id="PF03061">
    <property type="entry name" value="4HBT"/>
    <property type="match status" value="1"/>
</dbReference>
<sequence length="153" mass="16949">MMVSDFLPEEPSPEAKAHFQSPAWCAALFNDPTLQPFGRRNQHGSRHNTFMSKTLNTKDTIIAWQSFRQRGTQYTENVTLISMGGGVNGHVDMCHGGFVGVILDEALGNVAEAERPPEKATVTAYLRIDYNKAVRTPSKVLCRAGVEKKDGRK</sequence>
<dbReference type="PANTHER" id="PTHR47260:SF3">
    <property type="entry name" value="THIOESTERASE FAMILY PROTEIN (AFU_ORTHOLOGUE AFUA_7G03960)"/>
    <property type="match status" value="1"/>
</dbReference>
<proteinExistence type="predicted"/>
<organism evidence="2 3">
    <name type="scientific">Lachnellula suecica</name>
    <dbReference type="NCBI Taxonomy" id="602035"/>
    <lineage>
        <taxon>Eukaryota</taxon>
        <taxon>Fungi</taxon>
        <taxon>Dikarya</taxon>
        <taxon>Ascomycota</taxon>
        <taxon>Pezizomycotina</taxon>
        <taxon>Leotiomycetes</taxon>
        <taxon>Helotiales</taxon>
        <taxon>Lachnaceae</taxon>
        <taxon>Lachnellula</taxon>
    </lineage>
</organism>
<evidence type="ECO:0000313" key="3">
    <source>
        <dbReference type="Proteomes" id="UP000469558"/>
    </source>
</evidence>
<dbReference type="SUPFAM" id="SSF54637">
    <property type="entry name" value="Thioesterase/thiol ester dehydrase-isomerase"/>
    <property type="match status" value="1"/>
</dbReference>
<feature type="non-terminal residue" evidence="2">
    <location>
        <position position="153"/>
    </location>
</feature>
<dbReference type="OrthoDB" id="506431at2759"/>
<dbReference type="Gene3D" id="3.10.129.10">
    <property type="entry name" value="Hotdog Thioesterase"/>
    <property type="match status" value="1"/>
</dbReference>
<dbReference type="InterPro" id="IPR052061">
    <property type="entry name" value="PTE-AB_protein"/>
</dbReference>
<dbReference type="Proteomes" id="UP000469558">
    <property type="component" value="Unassembled WGS sequence"/>
</dbReference>